<dbReference type="eggNOG" id="COG2863">
    <property type="taxonomic scope" value="Bacteria"/>
</dbReference>
<name>M4NC23_9GAMM</name>
<dbReference type="Gene3D" id="1.10.760.10">
    <property type="entry name" value="Cytochrome c-like domain"/>
    <property type="match status" value="2"/>
</dbReference>
<organism evidence="7 8">
    <name type="scientific">Rhodanobacter denitrificans</name>
    <dbReference type="NCBI Taxonomy" id="666685"/>
    <lineage>
        <taxon>Bacteria</taxon>
        <taxon>Pseudomonadati</taxon>
        <taxon>Pseudomonadota</taxon>
        <taxon>Gammaproteobacteria</taxon>
        <taxon>Lysobacterales</taxon>
        <taxon>Rhodanobacteraceae</taxon>
        <taxon>Rhodanobacter</taxon>
    </lineage>
</organism>
<reference evidence="7 8" key="1">
    <citation type="submission" date="2012-04" db="EMBL/GenBank/DDBJ databases">
        <title>Complete genome of Rhodanobacter sp. 2APBS1.</title>
        <authorList>
            <consortium name="US DOE Joint Genome Institute"/>
            <person name="Huntemann M."/>
            <person name="Wei C.-L."/>
            <person name="Han J."/>
            <person name="Detter J.C."/>
            <person name="Han C."/>
            <person name="Tapia R."/>
            <person name="Munk A.C.C."/>
            <person name="Chen A."/>
            <person name="Krypides N."/>
            <person name="Mavromatis K."/>
            <person name="Markowitz V."/>
            <person name="Szeto E."/>
            <person name="Ivanova N."/>
            <person name="Mikhailova N."/>
            <person name="Ovchinnikova G."/>
            <person name="Pagani I."/>
            <person name="Pati A."/>
            <person name="Goodwin L."/>
            <person name="Peters L."/>
            <person name="Pitluck S."/>
            <person name="Woyke T."/>
            <person name="Prakash O."/>
            <person name="Elkins J."/>
            <person name="Brown S."/>
            <person name="Palumbo A."/>
            <person name="Hemme C."/>
            <person name="Zhou J."/>
            <person name="Watson D."/>
            <person name="Jardine P."/>
            <person name="Kostka J."/>
            <person name="Green S."/>
        </authorList>
    </citation>
    <scope>NUCLEOTIDE SEQUENCE [LARGE SCALE GENOMIC DNA]</scope>
    <source>
        <strain evidence="7 8">2APBS1</strain>
    </source>
</reference>
<feature type="domain" description="Cytochrome c" evidence="6">
    <location>
        <begin position="58"/>
        <end position="145"/>
    </location>
</feature>
<dbReference type="PANTHER" id="PTHR33751">
    <property type="entry name" value="CBB3-TYPE CYTOCHROME C OXIDASE SUBUNIT FIXP"/>
    <property type="match status" value="1"/>
</dbReference>
<dbReference type="Proteomes" id="UP000011859">
    <property type="component" value="Chromosome"/>
</dbReference>
<dbReference type="InterPro" id="IPR009056">
    <property type="entry name" value="Cyt_c-like_dom"/>
</dbReference>
<keyword evidence="2 4" id="KW-0479">Metal-binding</keyword>
<gene>
    <name evidence="7" type="ORF">R2APBS1_1008</name>
</gene>
<dbReference type="PANTHER" id="PTHR33751:SF11">
    <property type="entry name" value="BLL4483 PROTEIN"/>
    <property type="match status" value="1"/>
</dbReference>
<evidence type="ECO:0000256" key="4">
    <source>
        <dbReference type="PROSITE-ProRule" id="PRU00433"/>
    </source>
</evidence>
<feature type="domain" description="Cytochrome c" evidence="6">
    <location>
        <begin position="159"/>
        <end position="249"/>
    </location>
</feature>
<evidence type="ECO:0000313" key="8">
    <source>
        <dbReference type="Proteomes" id="UP000011859"/>
    </source>
</evidence>
<dbReference type="InterPro" id="IPR050597">
    <property type="entry name" value="Cytochrome_c_Oxidase_Subunit"/>
</dbReference>
<dbReference type="HOGENOM" id="CLU_076280_0_0_6"/>
<dbReference type="GO" id="GO:0009055">
    <property type="term" value="F:electron transfer activity"/>
    <property type="evidence" value="ECO:0007669"/>
    <property type="project" value="InterPro"/>
</dbReference>
<proteinExistence type="predicted"/>
<dbReference type="GO" id="GO:0046872">
    <property type="term" value="F:metal ion binding"/>
    <property type="evidence" value="ECO:0007669"/>
    <property type="project" value="UniProtKB-KW"/>
</dbReference>
<dbReference type="Pfam" id="PF00034">
    <property type="entry name" value="Cytochrom_C"/>
    <property type="match status" value="1"/>
</dbReference>
<dbReference type="PROSITE" id="PS51007">
    <property type="entry name" value="CYTC"/>
    <property type="match status" value="2"/>
</dbReference>
<evidence type="ECO:0000256" key="2">
    <source>
        <dbReference type="ARBA" id="ARBA00022723"/>
    </source>
</evidence>
<dbReference type="AlphaFoldDB" id="M4NC23"/>
<sequence precursor="true">MSAKLSASVTGVRWWPQYNPRMMTNARACPVRFRSVRSFGVAILLVTTLLSGAPARAADTDATPPVPDTLQQRIAACTACHGVHGEGTPGSGYFPRLAGKPAAYLARQMQDFQNGLRKYAPMEYTVRQLPPAYMREIADYFAAQQIPYARSPLPPVSAATLARGEELIGKGDPARRIPACSSCHGSQLTGVEPSTPGLVGLPYDYISAQLGSWRTHTRATVAPDCMAEVASRLGASDITAVAAALASRELPADTHPQPAGSVKPPLACGVLGAPGDPS</sequence>
<evidence type="ECO:0000256" key="3">
    <source>
        <dbReference type="ARBA" id="ARBA00023004"/>
    </source>
</evidence>
<feature type="region of interest" description="Disordered" evidence="5">
    <location>
        <begin position="251"/>
        <end position="278"/>
    </location>
</feature>
<dbReference type="KEGG" id="rhd:R2APBS1_1008"/>
<evidence type="ECO:0000259" key="6">
    <source>
        <dbReference type="PROSITE" id="PS51007"/>
    </source>
</evidence>
<keyword evidence="8" id="KW-1185">Reference proteome</keyword>
<evidence type="ECO:0000256" key="1">
    <source>
        <dbReference type="ARBA" id="ARBA00022617"/>
    </source>
</evidence>
<evidence type="ECO:0000256" key="5">
    <source>
        <dbReference type="SAM" id="MobiDB-lite"/>
    </source>
</evidence>
<evidence type="ECO:0000313" key="7">
    <source>
        <dbReference type="EMBL" id="AGG88164.1"/>
    </source>
</evidence>
<dbReference type="SUPFAM" id="SSF46626">
    <property type="entry name" value="Cytochrome c"/>
    <property type="match status" value="2"/>
</dbReference>
<dbReference type="GO" id="GO:0020037">
    <property type="term" value="F:heme binding"/>
    <property type="evidence" value="ECO:0007669"/>
    <property type="project" value="InterPro"/>
</dbReference>
<dbReference type="InterPro" id="IPR036909">
    <property type="entry name" value="Cyt_c-like_dom_sf"/>
</dbReference>
<keyword evidence="1 4" id="KW-0349">Heme</keyword>
<protein>
    <submittedName>
        <fullName evidence="7">Cytochrome c553</fullName>
    </submittedName>
</protein>
<keyword evidence="3 4" id="KW-0408">Iron</keyword>
<accession>M4NC23</accession>
<dbReference type="STRING" id="666685.R2APBS1_1008"/>
<dbReference type="EMBL" id="CP003470">
    <property type="protein sequence ID" value="AGG88164.1"/>
    <property type="molecule type" value="Genomic_DNA"/>
</dbReference>